<organism evidence="2 3">
    <name type="scientific">Kibdelosporangium banguiense</name>
    <dbReference type="NCBI Taxonomy" id="1365924"/>
    <lineage>
        <taxon>Bacteria</taxon>
        <taxon>Bacillati</taxon>
        <taxon>Actinomycetota</taxon>
        <taxon>Actinomycetes</taxon>
        <taxon>Pseudonocardiales</taxon>
        <taxon>Pseudonocardiaceae</taxon>
        <taxon>Kibdelosporangium</taxon>
    </lineage>
</organism>
<evidence type="ECO:0000313" key="3">
    <source>
        <dbReference type="Proteomes" id="UP001519332"/>
    </source>
</evidence>
<gene>
    <name evidence="2" type="ORF">JOF56_010524</name>
</gene>
<keyword evidence="1" id="KW-0808">Transferase</keyword>
<evidence type="ECO:0000256" key="1">
    <source>
        <dbReference type="ARBA" id="ARBA00022679"/>
    </source>
</evidence>
<dbReference type="InterPro" id="IPR017795">
    <property type="entry name" value="ABBA_NscD-like"/>
</dbReference>
<sequence length="371" mass="39921">MARSERSESDVMADLSLHEHVSGQISRLCDVAGLTGHREGAAELIGLLLGAAGENRIGVLSSWPSGVSDDTTPVEFSVAFDTNGKYAVRVLGETVGTFPEWHFLDSVADRLRLATDRFEAIRDLFLAGERQGEFRIWYSLIFRPDTPARLKVYLNPQVSGPSRAVDLVVEGMRRLGIERACAPVLASALTRGTLDRFSFFALDLDGTAQARVKLYVTHEAAEVADVVRAASLVAGIDPMRIQEFCAILGGGYGPFQGRPLISSYSFVGGDDDRPSSYGLYLPIRSYVPDDEVARARVLAVLAQYDMNSAILDESIAAVSARPLRAGVGLIPHISLRLGASGSGITVYLSSEAYSVMPPRGRSVLGLVSSAQ</sequence>
<comment type="caution">
    <text evidence="2">The sequence shown here is derived from an EMBL/GenBank/DDBJ whole genome shotgun (WGS) entry which is preliminary data.</text>
</comment>
<dbReference type="SFLD" id="SFLDS00036">
    <property type="entry name" value="Aromatic_Prenyltransferase"/>
    <property type="match status" value="1"/>
</dbReference>
<dbReference type="SFLD" id="SFLDG01162">
    <property type="entry name" value="I"/>
    <property type="match status" value="1"/>
</dbReference>
<dbReference type="InterPro" id="IPR033964">
    <property type="entry name" value="ABBA"/>
</dbReference>
<name>A0ABS4U0G1_9PSEU</name>
<dbReference type="Proteomes" id="UP001519332">
    <property type="component" value="Unassembled WGS sequence"/>
</dbReference>
<proteinExistence type="predicted"/>
<reference evidence="2 3" key="1">
    <citation type="submission" date="2021-03" db="EMBL/GenBank/DDBJ databases">
        <title>Sequencing the genomes of 1000 actinobacteria strains.</title>
        <authorList>
            <person name="Klenk H.-P."/>
        </authorList>
    </citation>
    <scope>NUCLEOTIDE SEQUENCE [LARGE SCALE GENOMIC DNA]</scope>
    <source>
        <strain evidence="2 3">DSM 46670</strain>
    </source>
</reference>
<dbReference type="EMBL" id="JAGINW010000001">
    <property type="protein sequence ID" value="MBP2330139.1"/>
    <property type="molecule type" value="Genomic_DNA"/>
</dbReference>
<keyword evidence="3" id="KW-1185">Reference proteome</keyword>
<protein>
    <submittedName>
        <fullName evidence="2">DMATS type aromatic prenyltransferase</fullName>
    </submittedName>
</protein>
<accession>A0ABS4U0G1</accession>
<evidence type="ECO:0000313" key="2">
    <source>
        <dbReference type="EMBL" id="MBP2330139.1"/>
    </source>
</evidence>
<dbReference type="Pfam" id="PF11991">
    <property type="entry name" value="Trp_DMAT"/>
    <property type="match status" value="1"/>
</dbReference>